<reference evidence="3 4" key="1">
    <citation type="journal article" date="2012" name="Nat. Genet.">
        <title>Plasmodium cynomolgi genome sequences provide insight into Plasmodium vivax and the monkey malaria clade.</title>
        <authorList>
            <person name="Tachibana S."/>
            <person name="Sullivan S.A."/>
            <person name="Kawai S."/>
            <person name="Nakamura S."/>
            <person name="Kim H.R."/>
            <person name="Goto N."/>
            <person name="Arisue N."/>
            <person name="Palacpac N.M.Q."/>
            <person name="Honma H."/>
            <person name="Yagi M."/>
            <person name="Tougan T."/>
            <person name="Katakai Y."/>
            <person name="Kaneko O."/>
            <person name="Mita T."/>
            <person name="Kita K."/>
            <person name="Yasutomi Y."/>
            <person name="Sutton P.L."/>
            <person name="Shakhbatyan R."/>
            <person name="Horii T."/>
            <person name="Yasunaga T."/>
            <person name="Barnwell J.W."/>
            <person name="Escalante A.A."/>
            <person name="Carlton J.M."/>
            <person name="Tanabe K."/>
        </authorList>
    </citation>
    <scope>NUCLEOTIDE SEQUENCE [LARGE SCALE GENOMIC DNA]</scope>
    <source>
        <strain evidence="3 4">B</strain>
    </source>
</reference>
<feature type="region of interest" description="Disordered" evidence="1">
    <location>
        <begin position="66"/>
        <end position="99"/>
    </location>
</feature>
<evidence type="ECO:0000313" key="4">
    <source>
        <dbReference type="Proteomes" id="UP000006319"/>
    </source>
</evidence>
<sequence>MKLNLLLLNCLIFDAGGVSEEAIKKLKEIKKLELDILKDFVKQDTTHADLYKKYHCIASDYISVDPKKGRSPKETDANNHPKKNKTEEQNLEEKGEKSKKSFIQKIVSFVSIFSYDNVSKFYSEHVQKTFSSRRDHADSANGDNTIYGQDKTEIEKKKLKLLRTIISIKFNKKEYVSGR</sequence>
<evidence type="ECO:0000256" key="2">
    <source>
        <dbReference type="SAM" id="SignalP"/>
    </source>
</evidence>
<protein>
    <recommendedName>
        <fullName evidence="5">CYIR protein</fullName>
    </recommendedName>
</protein>
<accession>K6V047</accession>
<keyword evidence="4" id="KW-1185">Reference proteome</keyword>
<dbReference type="RefSeq" id="XP_004224317.1">
    <property type="nucleotide sequence ID" value="XM_004224269.1"/>
</dbReference>
<dbReference type="Proteomes" id="UP000006319">
    <property type="component" value="Chromosome 13"/>
</dbReference>
<dbReference type="PhylomeDB" id="K6V047"/>
<keyword evidence="2" id="KW-0732">Signal</keyword>
<feature type="signal peptide" evidence="2">
    <location>
        <begin position="1"/>
        <end position="17"/>
    </location>
</feature>
<dbReference type="EMBL" id="DF157105">
    <property type="protein sequence ID" value="GAB68370.1"/>
    <property type="molecule type" value="Genomic_DNA"/>
</dbReference>
<name>K6V047_PLACD</name>
<organism evidence="3 4">
    <name type="scientific">Plasmodium cynomolgi (strain B)</name>
    <dbReference type="NCBI Taxonomy" id="1120755"/>
    <lineage>
        <taxon>Eukaryota</taxon>
        <taxon>Sar</taxon>
        <taxon>Alveolata</taxon>
        <taxon>Apicomplexa</taxon>
        <taxon>Aconoidasida</taxon>
        <taxon>Haemosporida</taxon>
        <taxon>Plasmodiidae</taxon>
        <taxon>Plasmodium</taxon>
        <taxon>Plasmodium (Plasmodium)</taxon>
    </lineage>
</organism>
<dbReference type="GeneID" id="14694744"/>
<dbReference type="AlphaFoldDB" id="K6V047"/>
<proteinExistence type="predicted"/>
<evidence type="ECO:0000256" key="1">
    <source>
        <dbReference type="SAM" id="MobiDB-lite"/>
    </source>
</evidence>
<dbReference type="VEuPathDB" id="PlasmoDB:PCYB_132450"/>
<dbReference type="OrthoDB" id="392883at2759"/>
<feature type="chain" id="PRO_5003895219" description="CYIR protein" evidence="2">
    <location>
        <begin position="18"/>
        <end position="179"/>
    </location>
</feature>
<evidence type="ECO:0008006" key="5">
    <source>
        <dbReference type="Google" id="ProtNLM"/>
    </source>
</evidence>
<gene>
    <name evidence="3" type="ORF">PCYB_132450</name>
</gene>
<evidence type="ECO:0000313" key="3">
    <source>
        <dbReference type="EMBL" id="GAB68370.1"/>
    </source>
</evidence>
<dbReference type="KEGG" id="pcy:PCYB_132450"/>